<dbReference type="EMBL" id="BMAV01012018">
    <property type="protein sequence ID" value="GFY58343.1"/>
    <property type="molecule type" value="Genomic_DNA"/>
</dbReference>
<gene>
    <name evidence="1" type="ORF">TNIN_245191</name>
</gene>
<dbReference type="Proteomes" id="UP000886998">
    <property type="component" value="Unassembled WGS sequence"/>
</dbReference>
<comment type="caution">
    <text evidence="1">The sequence shown here is derived from an EMBL/GenBank/DDBJ whole genome shotgun (WGS) entry which is preliminary data.</text>
</comment>
<organism evidence="1 2">
    <name type="scientific">Trichonephila inaurata madagascariensis</name>
    <dbReference type="NCBI Taxonomy" id="2747483"/>
    <lineage>
        <taxon>Eukaryota</taxon>
        <taxon>Metazoa</taxon>
        <taxon>Ecdysozoa</taxon>
        <taxon>Arthropoda</taxon>
        <taxon>Chelicerata</taxon>
        <taxon>Arachnida</taxon>
        <taxon>Araneae</taxon>
        <taxon>Araneomorphae</taxon>
        <taxon>Entelegynae</taxon>
        <taxon>Araneoidea</taxon>
        <taxon>Nephilidae</taxon>
        <taxon>Trichonephila</taxon>
        <taxon>Trichonephila inaurata</taxon>
    </lineage>
</organism>
<proteinExistence type="predicted"/>
<sequence>MVEGCCVPTSNDNFEMNVQWFLTLTSRAVQKKWKNAYWSRAMLLSSNHSPTFLGLNTVSRVLSMGWVPCKGDRYYSFPGVSKDNSCETHGHNVSFLASASDSDRWDTSRAFEKRYRAISIHSTHLTQLETIESR</sequence>
<evidence type="ECO:0000313" key="1">
    <source>
        <dbReference type="EMBL" id="GFY58343.1"/>
    </source>
</evidence>
<name>A0A8X6XQJ2_9ARAC</name>
<protein>
    <submittedName>
        <fullName evidence="1">Uncharacterized protein</fullName>
    </submittedName>
</protein>
<accession>A0A8X6XQJ2</accession>
<keyword evidence="2" id="KW-1185">Reference proteome</keyword>
<dbReference type="AlphaFoldDB" id="A0A8X6XQJ2"/>
<reference evidence="1" key="1">
    <citation type="submission" date="2020-08" db="EMBL/GenBank/DDBJ databases">
        <title>Multicomponent nature underlies the extraordinary mechanical properties of spider dragline silk.</title>
        <authorList>
            <person name="Kono N."/>
            <person name="Nakamura H."/>
            <person name="Mori M."/>
            <person name="Yoshida Y."/>
            <person name="Ohtoshi R."/>
            <person name="Malay A.D."/>
            <person name="Moran D.A.P."/>
            <person name="Tomita M."/>
            <person name="Numata K."/>
            <person name="Arakawa K."/>
        </authorList>
    </citation>
    <scope>NUCLEOTIDE SEQUENCE</scope>
</reference>
<evidence type="ECO:0000313" key="2">
    <source>
        <dbReference type="Proteomes" id="UP000886998"/>
    </source>
</evidence>